<feature type="compositionally biased region" description="Polar residues" evidence="1">
    <location>
        <begin position="49"/>
        <end position="61"/>
    </location>
</feature>
<dbReference type="EMBL" id="VSSQ01048391">
    <property type="protein sequence ID" value="MPN02440.1"/>
    <property type="molecule type" value="Genomic_DNA"/>
</dbReference>
<sequence>MRISALADRQLFRNAGFNDPGSDAFGLFAGSRTNVHGVSHCPQPLGSGQRLQSGNTGTDNQHVGRLKHSYGGEHLRHEYRQVVGRHDDSLVTCTSTHRGEGVHVLSARDAGDAIECEAGHAPGGQLLYHVVVYG</sequence>
<proteinExistence type="predicted"/>
<organism evidence="2">
    <name type="scientific">bioreactor metagenome</name>
    <dbReference type="NCBI Taxonomy" id="1076179"/>
    <lineage>
        <taxon>unclassified sequences</taxon>
        <taxon>metagenomes</taxon>
        <taxon>ecological metagenomes</taxon>
    </lineage>
</organism>
<name>A0A645EM54_9ZZZZ</name>
<gene>
    <name evidence="2" type="ORF">SDC9_149656</name>
</gene>
<evidence type="ECO:0000313" key="2">
    <source>
        <dbReference type="EMBL" id="MPN02440.1"/>
    </source>
</evidence>
<dbReference type="AlphaFoldDB" id="A0A645EM54"/>
<evidence type="ECO:0000256" key="1">
    <source>
        <dbReference type="SAM" id="MobiDB-lite"/>
    </source>
</evidence>
<feature type="region of interest" description="Disordered" evidence="1">
    <location>
        <begin position="45"/>
        <end position="65"/>
    </location>
</feature>
<protein>
    <submittedName>
        <fullName evidence="2">Uncharacterized protein</fullName>
    </submittedName>
</protein>
<comment type="caution">
    <text evidence="2">The sequence shown here is derived from an EMBL/GenBank/DDBJ whole genome shotgun (WGS) entry which is preliminary data.</text>
</comment>
<reference evidence="2" key="1">
    <citation type="submission" date="2019-08" db="EMBL/GenBank/DDBJ databases">
        <authorList>
            <person name="Kucharzyk K."/>
            <person name="Murdoch R.W."/>
            <person name="Higgins S."/>
            <person name="Loffler F."/>
        </authorList>
    </citation>
    <scope>NUCLEOTIDE SEQUENCE</scope>
</reference>
<accession>A0A645EM54</accession>